<dbReference type="NCBIfam" id="TIGR00668">
    <property type="entry name" value="apaH"/>
    <property type="match status" value="1"/>
</dbReference>
<name>A0A829YJP4_9GAMM</name>
<dbReference type="AlphaFoldDB" id="A0A829YJP4"/>
<proteinExistence type="inferred from homology"/>
<dbReference type="PIRSF" id="PIRSF000903">
    <property type="entry name" value="B5n-ttraPtase_sm"/>
    <property type="match status" value="1"/>
</dbReference>
<evidence type="ECO:0000313" key="8">
    <source>
        <dbReference type="Proteomes" id="UP000445000"/>
    </source>
</evidence>
<keyword evidence="8" id="KW-1185">Reference proteome</keyword>
<dbReference type="InterPro" id="IPR004617">
    <property type="entry name" value="ApaH"/>
</dbReference>
<dbReference type="EC" id="3.6.1.41" evidence="5"/>
<evidence type="ECO:0000256" key="1">
    <source>
        <dbReference type="ARBA" id="ARBA00003413"/>
    </source>
</evidence>
<accession>A0A829YJP4</accession>
<dbReference type="HAMAP" id="MF_00199">
    <property type="entry name" value="ApaH"/>
    <property type="match status" value="1"/>
</dbReference>
<dbReference type="RefSeq" id="WP_161814682.1">
    <property type="nucleotide sequence ID" value="NZ_BLJN01000005.1"/>
</dbReference>
<dbReference type="Pfam" id="PF00149">
    <property type="entry name" value="Metallophos"/>
    <property type="match status" value="1"/>
</dbReference>
<protein>
    <recommendedName>
        <fullName evidence="5">Bis(5'-nucleosyl)-tetraphosphatase, symmetrical</fullName>
        <ecNumber evidence="5">3.6.1.41</ecNumber>
    </recommendedName>
    <alternativeName>
        <fullName evidence="5">Ap4A hydrolase</fullName>
    </alternativeName>
    <alternativeName>
        <fullName evidence="5">Diadenosine 5',5'''-P1,P4-tetraphosphate pyrophosphohydrolase</fullName>
    </alternativeName>
    <alternativeName>
        <fullName evidence="5">Diadenosine tetraphosphatase</fullName>
    </alternativeName>
</protein>
<comment type="caution">
    <text evidence="7">The sequence shown here is derived from an EMBL/GenBank/DDBJ whole genome shotgun (WGS) entry which is preliminary data.</text>
</comment>
<comment type="catalytic activity">
    <reaction evidence="4 5">
        <text>P(1),P(4)-bis(5'-adenosyl) tetraphosphate + H2O = 2 ADP + 2 H(+)</text>
        <dbReference type="Rhea" id="RHEA:24252"/>
        <dbReference type="ChEBI" id="CHEBI:15377"/>
        <dbReference type="ChEBI" id="CHEBI:15378"/>
        <dbReference type="ChEBI" id="CHEBI:58141"/>
        <dbReference type="ChEBI" id="CHEBI:456216"/>
        <dbReference type="EC" id="3.6.1.41"/>
    </reaction>
</comment>
<dbReference type="InterPro" id="IPR004843">
    <property type="entry name" value="Calcineurin-like_PHP"/>
</dbReference>
<comment type="similarity">
    <text evidence="2 5">Belongs to the Ap4A hydrolase family.</text>
</comment>
<evidence type="ECO:0000256" key="4">
    <source>
        <dbReference type="ARBA" id="ARBA00049417"/>
    </source>
</evidence>
<dbReference type="Gene3D" id="3.60.21.10">
    <property type="match status" value="1"/>
</dbReference>
<dbReference type="NCBIfam" id="NF001204">
    <property type="entry name" value="PRK00166.1"/>
    <property type="match status" value="1"/>
</dbReference>
<dbReference type="EMBL" id="BLJN01000005">
    <property type="protein sequence ID" value="GFE83071.1"/>
    <property type="molecule type" value="Genomic_DNA"/>
</dbReference>
<dbReference type="SUPFAM" id="SSF56300">
    <property type="entry name" value="Metallo-dependent phosphatases"/>
    <property type="match status" value="1"/>
</dbReference>
<dbReference type="PANTHER" id="PTHR40942">
    <property type="match status" value="1"/>
</dbReference>
<evidence type="ECO:0000256" key="5">
    <source>
        <dbReference type="HAMAP-Rule" id="MF_00199"/>
    </source>
</evidence>
<feature type="domain" description="Calcineurin-like phosphoesterase" evidence="6">
    <location>
        <begin position="1"/>
        <end position="175"/>
    </location>
</feature>
<sequence>MAVYAIGDIQGCDEEFSQLLTKLNFSASRDTLWLVGDLVNRGPRSLEVLRRVKALGSSAISVLGNHDLHLLALALSPTEPLKSKDTLQEILAAPDRDELLDWLRHRPMLHHDAGLGYTMVHAGLPPQWDLALAQACARELEETLRDEHSCRELFANMYGDKPDRWSDDLQGHERLRFITNCLTRLRFCRADGRLDLKFKGEVKDAPNHLMPWFQVPERRSRDIRIVCGHWSALGYYDADGVLAIDTGCVWGEKLCAVRLDQFPPEPVLVPCSSSGLSVGSE</sequence>
<dbReference type="GO" id="GO:0008803">
    <property type="term" value="F:bis(5'-nucleosyl)-tetraphosphatase (symmetrical) activity"/>
    <property type="evidence" value="ECO:0007669"/>
    <property type="project" value="UniProtKB-UniRule"/>
</dbReference>
<dbReference type="Proteomes" id="UP000445000">
    <property type="component" value="Unassembled WGS sequence"/>
</dbReference>
<reference evidence="8" key="1">
    <citation type="submission" date="2020-01" db="EMBL/GenBank/DDBJ databases">
        <title>'Steroidobacter agaridevorans' sp. nov., agar-degrading bacteria isolated from rhizosphere soils.</title>
        <authorList>
            <person name="Ikenaga M."/>
            <person name="Kataoka M."/>
            <person name="Murouchi A."/>
            <person name="Katsuragi S."/>
            <person name="Sakai M."/>
        </authorList>
    </citation>
    <scope>NUCLEOTIDE SEQUENCE [LARGE SCALE GENOMIC DNA]</scope>
    <source>
        <strain evidence="8">YU21-B</strain>
    </source>
</reference>
<evidence type="ECO:0000313" key="7">
    <source>
        <dbReference type="EMBL" id="GFE83071.1"/>
    </source>
</evidence>
<dbReference type="PANTHER" id="PTHR40942:SF4">
    <property type="entry name" value="CYTOCHROME C5"/>
    <property type="match status" value="1"/>
</dbReference>
<comment type="function">
    <text evidence="1 5">Hydrolyzes diadenosine 5',5'''-P1,P4-tetraphosphate to yield ADP.</text>
</comment>
<dbReference type="CDD" id="cd07422">
    <property type="entry name" value="MPP_ApaH"/>
    <property type="match status" value="1"/>
</dbReference>
<gene>
    <name evidence="5 7" type="primary">apaH</name>
    <name evidence="7" type="ORF">GCM10011487_50710</name>
</gene>
<evidence type="ECO:0000256" key="2">
    <source>
        <dbReference type="ARBA" id="ARBA00005419"/>
    </source>
</evidence>
<dbReference type="InterPro" id="IPR029052">
    <property type="entry name" value="Metallo-depent_PP-like"/>
</dbReference>
<evidence type="ECO:0000256" key="3">
    <source>
        <dbReference type="ARBA" id="ARBA00022801"/>
    </source>
</evidence>
<evidence type="ECO:0000259" key="6">
    <source>
        <dbReference type="Pfam" id="PF00149"/>
    </source>
</evidence>
<organism evidence="7 8">
    <name type="scientific">Steroidobacter agaridevorans</name>
    <dbReference type="NCBI Taxonomy" id="2695856"/>
    <lineage>
        <taxon>Bacteria</taxon>
        <taxon>Pseudomonadati</taxon>
        <taxon>Pseudomonadota</taxon>
        <taxon>Gammaproteobacteria</taxon>
        <taxon>Steroidobacterales</taxon>
        <taxon>Steroidobacteraceae</taxon>
        <taxon>Steroidobacter</taxon>
    </lineage>
</organism>
<keyword evidence="3 5" id="KW-0378">Hydrolase</keyword>